<feature type="compositionally biased region" description="Basic and acidic residues" evidence="1">
    <location>
        <begin position="79"/>
        <end position="99"/>
    </location>
</feature>
<feature type="region of interest" description="Disordered" evidence="1">
    <location>
        <begin position="78"/>
        <end position="99"/>
    </location>
</feature>
<feature type="signal peptide" evidence="2">
    <location>
        <begin position="1"/>
        <end position="18"/>
    </location>
</feature>
<keyword evidence="2" id="KW-0732">Signal</keyword>
<evidence type="ECO:0000313" key="4">
    <source>
        <dbReference type="Proteomes" id="UP001501302"/>
    </source>
</evidence>
<feature type="chain" id="PRO_5045827404" description="DUF4890 domain-containing protein" evidence="2">
    <location>
        <begin position="19"/>
        <end position="158"/>
    </location>
</feature>
<evidence type="ECO:0000256" key="2">
    <source>
        <dbReference type="SAM" id="SignalP"/>
    </source>
</evidence>
<organism evidence="3 4">
    <name type="scientific">Algibacter agarivorans</name>
    <dbReference type="NCBI Taxonomy" id="1109741"/>
    <lineage>
        <taxon>Bacteria</taxon>
        <taxon>Pseudomonadati</taxon>
        <taxon>Bacteroidota</taxon>
        <taxon>Flavobacteriia</taxon>
        <taxon>Flavobacteriales</taxon>
        <taxon>Flavobacteriaceae</taxon>
        <taxon>Algibacter</taxon>
    </lineage>
</organism>
<name>A0ABP9GXS1_9FLAO</name>
<dbReference type="EMBL" id="BAABJJ010000045">
    <property type="protein sequence ID" value="GAA4956098.1"/>
    <property type="molecule type" value="Genomic_DNA"/>
</dbReference>
<evidence type="ECO:0000256" key="1">
    <source>
        <dbReference type="SAM" id="MobiDB-lite"/>
    </source>
</evidence>
<sequence>MKKLILIALAFIGLQAIAQEQKRQKPNNQERSQKMMNLSAEDMATLQTKKMTLFLDLNESQQANIQKINLENATKRKAMMAERKAKKESGEMQKPTQEQRLKMVNSKLDHQIAMKAKMKNILNEEQYAKWQKAQMRMASKGKDQKQGMKKSMHKKKQK</sequence>
<evidence type="ECO:0008006" key="5">
    <source>
        <dbReference type="Google" id="ProtNLM"/>
    </source>
</evidence>
<dbReference type="Proteomes" id="UP001501302">
    <property type="component" value="Unassembled WGS sequence"/>
</dbReference>
<dbReference type="RefSeq" id="WP_345193963.1">
    <property type="nucleotide sequence ID" value="NZ_BAABJJ010000045.1"/>
</dbReference>
<comment type="caution">
    <text evidence="3">The sequence shown here is derived from an EMBL/GenBank/DDBJ whole genome shotgun (WGS) entry which is preliminary data.</text>
</comment>
<gene>
    <name evidence="3" type="ORF">GCM10023314_32320</name>
</gene>
<protein>
    <recommendedName>
        <fullName evidence="5">DUF4890 domain-containing protein</fullName>
    </recommendedName>
</protein>
<accession>A0ABP9GXS1</accession>
<keyword evidence="4" id="KW-1185">Reference proteome</keyword>
<reference evidence="4" key="1">
    <citation type="journal article" date="2019" name="Int. J. Syst. Evol. Microbiol.">
        <title>The Global Catalogue of Microorganisms (GCM) 10K type strain sequencing project: providing services to taxonomists for standard genome sequencing and annotation.</title>
        <authorList>
            <consortium name="The Broad Institute Genomics Platform"/>
            <consortium name="The Broad Institute Genome Sequencing Center for Infectious Disease"/>
            <person name="Wu L."/>
            <person name="Ma J."/>
        </authorList>
    </citation>
    <scope>NUCLEOTIDE SEQUENCE [LARGE SCALE GENOMIC DNA]</scope>
    <source>
        <strain evidence="4">JCM 18285</strain>
    </source>
</reference>
<feature type="compositionally biased region" description="Basic residues" evidence="1">
    <location>
        <begin position="147"/>
        <end position="158"/>
    </location>
</feature>
<proteinExistence type="predicted"/>
<evidence type="ECO:0000313" key="3">
    <source>
        <dbReference type="EMBL" id="GAA4956098.1"/>
    </source>
</evidence>
<feature type="region of interest" description="Disordered" evidence="1">
    <location>
        <begin position="132"/>
        <end position="158"/>
    </location>
</feature>